<sequence length="61" mass="6841">MRGNECLMSKGRGRRSPFDDVNVAYKEGKWNVRIAAVFSFEEALVAPVGLLDIIMGEIKVR</sequence>
<name>A0ACB1A617_MELEN</name>
<evidence type="ECO:0000313" key="2">
    <source>
        <dbReference type="Proteomes" id="UP001497535"/>
    </source>
</evidence>
<organism evidence="1 2">
    <name type="scientific">Meloidogyne enterolobii</name>
    <name type="common">Root-knot nematode worm</name>
    <name type="synonym">Meloidogyne mayaguensis</name>
    <dbReference type="NCBI Taxonomy" id="390850"/>
    <lineage>
        <taxon>Eukaryota</taxon>
        <taxon>Metazoa</taxon>
        <taxon>Ecdysozoa</taxon>
        <taxon>Nematoda</taxon>
        <taxon>Chromadorea</taxon>
        <taxon>Rhabditida</taxon>
        <taxon>Tylenchina</taxon>
        <taxon>Tylenchomorpha</taxon>
        <taxon>Tylenchoidea</taxon>
        <taxon>Meloidogynidae</taxon>
        <taxon>Meloidogyninae</taxon>
        <taxon>Meloidogyne</taxon>
    </lineage>
</organism>
<accession>A0ACB1A617</accession>
<comment type="caution">
    <text evidence="1">The sequence shown here is derived from an EMBL/GenBank/DDBJ whole genome shotgun (WGS) entry which is preliminary data.</text>
</comment>
<evidence type="ECO:0000313" key="1">
    <source>
        <dbReference type="EMBL" id="CAK5086608.1"/>
    </source>
</evidence>
<reference evidence="1" key="1">
    <citation type="submission" date="2023-11" db="EMBL/GenBank/DDBJ databases">
        <authorList>
            <person name="Poullet M."/>
        </authorList>
    </citation>
    <scope>NUCLEOTIDE SEQUENCE</scope>
    <source>
        <strain evidence="1">E1834</strain>
    </source>
</reference>
<gene>
    <name evidence="1" type="ORF">MENTE1834_LOCUS34117</name>
</gene>
<dbReference type="EMBL" id="CAVMJV010000061">
    <property type="protein sequence ID" value="CAK5086608.1"/>
    <property type="molecule type" value="Genomic_DNA"/>
</dbReference>
<keyword evidence="2" id="KW-1185">Reference proteome</keyword>
<dbReference type="Proteomes" id="UP001497535">
    <property type="component" value="Unassembled WGS sequence"/>
</dbReference>
<proteinExistence type="predicted"/>
<protein>
    <submittedName>
        <fullName evidence="1">Uncharacterized protein</fullName>
    </submittedName>
</protein>